<dbReference type="InterPro" id="IPR050712">
    <property type="entry name" value="NAD(P)H-dep_reductase"/>
</dbReference>
<keyword evidence="3" id="KW-1185">Reference proteome</keyword>
<dbReference type="PANTHER" id="PTHR30543">
    <property type="entry name" value="CHROMATE REDUCTASE"/>
    <property type="match status" value="1"/>
</dbReference>
<sequence length="185" mass="19776">MTTILGLSGSLRRTSFNSGLLRAAQQVAPDGVTLSIGSIREIPLYDGDLETAEGIPAAVRSLVDQLAAADGLLLVTPEYNNGVPGVLKNAIDWMSRGDGLKVFKGKPVAVIGASPGNFGTAHAQSHWLPVLRMLNTRPWFEGRLMVSRAGDLFDERGELTDERTRQKLADFVAGFTASLTARGAR</sequence>
<organism evidence="2 3">
    <name type="scientific">Paracoccus rhizosphaerae</name>
    <dbReference type="NCBI Taxonomy" id="1133347"/>
    <lineage>
        <taxon>Bacteria</taxon>
        <taxon>Pseudomonadati</taxon>
        <taxon>Pseudomonadota</taxon>
        <taxon>Alphaproteobacteria</taxon>
        <taxon>Rhodobacterales</taxon>
        <taxon>Paracoccaceae</taxon>
        <taxon>Paracoccus</taxon>
    </lineage>
</organism>
<evidence type="ECO:0000259" key="1">
    <source>
        <dbReference type="Pfam" id="PF03358"/>
    </source>
</evidence>
<dbReference type="SUPFAM" id="SSF52218">
    <property type="entry name" value="Flavoproteins"/>
    <property type="match status" value="1"/>
</dbReference>
<reference evidence="2 3" key="1">
    <citation type="submission" date="2024-09" db="EMBL/GenBank/DDBJ databases">
        <authorList>
            <person name="Sun Q."/>
            <person name="Mori K."/>
        </authorList>
    </citation>
    <scope>NUCLEOTIDE SEQUENCE [LARGE SCALE GENOMIC DNA]</scope>
    <source>
        <strain evidence="2 3">CCM 7904</strain>
    </source>
</reference>
<comment type="caution">
    <text evidence="2">The sequence shown here is derived from an EMBL/GenBank/DDBJ whole genome shotgun (WGS) entry which is preliminary data.</text>
</comment>
<evidence type="ECO:0000313" key="2">
    <source>
        <dbReference type="EMBL" id="MFC0201661.1"/>
    </source>
</evidence>
<dbReference type="RefSeq" id="WP_265506817.1">
    <property type="nucleotide sequence ID" value="NZ_JAOTBE010000018.1"/>
</dbReference>
<evidence type="ECO:0000313" key="3">
    <source>
        <dbReference type="Proteomes" id="UP001589795"/>
    </source>
</evidence>
<dbReference type="Pfam" id="PF03358">
    <property type="entry name" value="FMN_red"/>
    <property type="match status" value="1"/>
</dbReference>
<proteinExistence type="predicted"/>
<name>A0ABV6CLM4_9RHOB</name>
<protein>
    <submittedName>
        <fullName evidence="2">NADPH-dependent FMN reductase</fullName>
        <ecNumber evidence="2">1.-.-.-</ecNumber>
    </submittedName>
</protein>
<gene>
    <name evidence="2" type="ORF">ACFFIZ_15460</name>
</gene>
<accession>A0ABV6CLM4</accession>
<dbReference type="InterPro" id="IPR029039">
    <property type="entry name" value="Flavoprotein-like_sf"/>
</dbReference>
<dbReference type="EMBL" id="JBHLWQ010000144">
    <property type="protein sequence ID" value="MFC0201661.1"/>
    <property type="molecule type" value="Genomic_DNA"/>
</dbReference>
<dbReference type="Proteomes" id="UP001589795">
    <property type="component" value="Unassembled WGS sequence"/>
</dbReference>
<keyword evidence="2" id="KW-0560">Oxidoreductase</keyword>
<dbReference type="GO" id="GO:0016491">
    <property type="term" value="F:oxidoreductase activity"/>
    <property type="evidence" value="ECO:0007669"/>
    <property type="project" value="UniProtKB-KW"/>
</dbReference>
<dbReference type="EC" id="1.-.-.-" evidence="2"/>
<dbReference type="PANTHER" id="PTHR30543:SF21">
    <property type="entry name" value="NAD(P)H-DEPENDENT FMN REDUCTASE LOT6"/>
    <property type="match status" value="1"/>
</dbReference>
<feature type="domain" description="NADPH-dependent FMN reductase-like" evidence="1">
    <location>
        <begin position="3"/>
        <end position="149"/>
    </location>
</feature>
<dbReference type="InterPro" id="IPR005025">
    <property type="entry name" value="FMN_Rdtase-like_dom"/>
</dbReference>
<dbReference type="Gene3D" id="3.40.50.360">
    <property type="match status" value="1"/>
</dbReference>